<feature type="domain" description="TIL" evidence="3">
    <location>
        <begin position="130"/>
        <end position="186"/>
    </location>
</feature>
<name>A0A9P0TMF2_PIEBR</name>
<reference evidence="4" key="1">
    <citation type="submission" date="2022-05" db="EMBL/GenBank/DDBJ databases">
        <authorList>
            <person name="Okamura Y."/>
        </authorList>
    </citation>
    <scope>NUCLEOTIDE SEQUENCE</scope>
</reference>
<feature type="region of interest" description="Disordered" evidence="1">
    <location>
        <begin position="261"/>
        <end position="355"/>
    </location>
</feature>
<dbReference type="Proteomes" id="UP001152562">
    <property type="component" value="Unassembled WGS sequence"/>
</dbReference>
<dbReference type="SUPFAM" id="SSF57567">
    <property type="entry name" value="Serine protease inhibitors"/>
    <property type="match status" value="1"/>
</dbReference>
<accession>A0A9P0TMF2</accession>
<dbReference type="InterPro" id="IPR036084">
    <property type="entry name" value="Ser_inhib-like_sf"/>
</dbReference>
<dbReference type="InterPro" id="IPR002919">
    <property type="entry name" value="TIL_dom"/>
</dbReference>
<dbReference type="AlphaFoldDB" id="A0A9P0TMF2"/>
<dbReference type="Pfam" id="PF01826">
    <property type="entry name" value="TIL"/>
    <property type="match status" value="1"/>
</dbReference>
<proteinExistence type="predicted"/>
<evidence type="ECO:0000313" key="5">
    <source>
        <dbReference type="Proteomes" id="UP001152562"/>
    </source>
</evidence>
<keyword evidence="5" id="KW-1185">Reference proteome</keyword>
<protein>
    <recommendedName>
        <fullName evidence="3">TIL domain-containing protein</fullName>
    </recommendedName>
</protein>
<feature type="signal peptide" evidence="2">
    <location>
        <begin position="1"/>
        <end position="17"/>
    </location>
</feature>
<sequence>MRKLLFLALLFYDVIDANRLSYDYDDIDNSKRHSFIDDRRNWRKKALLKSFDQDHKDWDERRRYEESPRYLDDTDDKAGLNRKEYDSFGYGIGKQLEDTDKAIYIRSTEIGHLQTDKEIERKPYSMNCERPHERYEACFSGCAAITCDNPRERLRPCYPFCESGCICTQPYVRDDRTHKCVLPEDCTNVKLTQNYRRRYNIEPTQTDIEYVTMGVTELTPVTRMDPINNQVDEITKTADDLGDWLYNQFFKTIENEVINNTKEAVPTRRNGGTPIKNMDLRRSSTKRNKKLKQKRRKSSLRRKLLRITADDSAFDTSEERHSDSSDSSSSEESDSSFEIEHKEDKHKDDKEHGHKKIVIINKKPRPPLPSFIFLPNMDTPFYPPIGLPPPPIMPMYPLVPVPPMPVFPCPEQDGSSATSPTRAPTITTAKESTIEKATTHISDHGTTEVKLDTSEIPITDTTAEPATEAVAKTPQDPAKPERAGYYRQRKKPKPSFQSRPFMGVNNRKPMQPYRQKMKSRQQVNNADMLRAPYGPQNANDDEIVETPFAEENMYDETLNNEIQSNPQRYAAKADNVDFKYISELIHHIDLNKSRDLPPIEYNSKEEELEFYKPRKAHKMRKPGLNPPIGTRRLNSDDSYYTNLGRQIASIIRNVDSQNQVDIEIEPSGQNNDKNLFINDNSHRSFWERSVRSPLKYLKSNKNKYDYLKKSNEVLFNIENKVSIVASTAPTLSLQEIENIVNIMEKAQSKMVQKRRDLNKYKPSNDNLNFKLWPSENQLQNHDNAMMKPLHAPNLQNNVAVGNDKMPELKALSMHNIQRVTALLTSKRDNRTFNQNIGRSPAKDFTINPQINLPPPLIAPNSYNLQKSIQPLNYYHNNVYRGINKYFQDRNLTPEDDGSHLPRKSLGQLINKPSYFHQEINHFDYFE</sequence>
<feature type="compositionally biased region" description="Basic residues" evidence="1">
    <location>
        <begin position="283"/>
        <end position="305"/>
    </location>
</feature>
<gene>
    <name evidence="4" type="ORF">PIBRA_LOCUS6663</name>
</gene>
<dbReference type="CDD" id="cd19941">
    <property type="entry name" value="TIL"/>
    <property type="match status" value="1"/>
</dbReference>
<feature type="compositionally biased region" description="Basic and acidic residues" evidence="1">
    <location>
        <begin position="338"/>
        <end position="352"/>
    </location>
</feature>
<evidence type="ECO:0000313" key="4">
    <source>
        <dbReference type="EMBL" id="CAH4029972.1"/>
    </source>
</evidence>
<feature type="region of interest" description="Disordered" evidence="1">
    <location>
        <begin position="464"/>
        <end position="513"/>
    </location>
</feature>
<keyword evidence="2" id="KW-0732">Signal</keyword>
<evidence type="ECO:0000256" key="2">
    <source>
        <dbReference type="SAM" id="SignalP"/>
    </source>
</evidence>
<dbReference type="EMBL" id="CALOZG010000010">
    <property type="protein sequence ID" value="CAH4029972.1"/>
    <property type="molecule type" value="Genomic_DNA"/>
</dbReference>
<feature type="chain" id="PRO_5040153068" description="TIL domain-containing protein" evidence="2">
    <location>
        <begin position="18"/>
        <end position="926"/>
    </location>
</feature>
<dbReference type="Gene3D" id="2.10.25.10">
    <property type="entry name" value="Laminin"/>
    <property type="match status" value="1"/>
</dbReference>
<organism evidence="4 5">
    <name type="scientific">Pieris brassicae</name>
    <name type="common">White butterfly</name>
    <name type="synonym">Large white butterfly</name>
    <dbReference type="NCBI Taxonomy" id="7116"/>
    <lineage>
        <taxon>Eukaryota</taxon>
        <taxon>Metazoa</taxon>
        <taxon>Ecdysozoa</taxon>
        <taxon>Arthropoda</taxon>
        <taxon>Hexapoda</taxon>
        <taxon>Insecta</taxon>
        <taxon>Pterygota</taxon>
        <taxon>Neoptera</taxon>
        <taxon>Endopterygota</taxon>
        <taxon>Lepidoptera</taxon>
        <taxon>Glossata</taxon>
        <taxon>Ditrysia</taxon>
        <taxon>Papilionoidea</taxon>
        <taxon>Pieridae</taxon>
        <taxon>Pierinae</taxon>
        <taxon>Pieris</taxon>
    </lineage>
</organism>
<evidence type="ECO:0000259" key="3">
    <source>
        <dbReference type="Pfam" id="PF01826"/>
    </source>
</evidence>
<comment type="caution">
    <text evidence="4">The sequence shown here is derived from an EMBL/GenBank/DDBJ whole genome shotgun (WGS) entry which is preliminary data.</text>
</comment>
<evidence type="ECO:0000256" key="1">
    <source>
        <dbReference type="SAM" id="MobiDB-lite"/>
    </source>
</evidence>